<comment type="caution">
    <text evidence="1">The sequence shown here is derived from an EMBL/GenBank/DDBJ whole genome shotgun (WGS) entry which is preliminary data.</text>
</comment>
<dbReference type="EMBL" id="JAGTAR010000002">
    <property type="protein sequence ID" value="MBR8534355.1"/>
    <property type="molecule type" value="Genomic_DNA"/>
</dbReference>
<reference evidence="1" key="2">
    <citation type="submission" date="2021-04" db="EMBL/GenBank/DDBJ databases">
        <authorList>
            <person name="Zhang T."/>
            <person name="Zhang Y."/>
            <person name="Lu D."/>
            <person name="Zuo D."/>
            <person name="Du Z."/>
        </authorList>
    </citation>
    <scope>NUCLEOTIDE SEQUENCE</scope>
    <source>
        <strain evidence="1">JR1</strain>
    </source>
</reference>
<accession>A0A941F245</accession>
<dbReference type="AlphaFoldDB" id="A0A941F245"/>
<name>A0A941F245_9BACT</name>
<protein>
    <submittedName>
        <fullName evidence="1">Uncharacterized protein</fullName>
    </submittedName>
</protein>
<keyword evidence="2" id="KW-1185">Reference proteome</keyword>
<dbReference type="RefSeq" id="WP_212188261.1">
    <property type="nucleotide sequence ID" value="NZ_JAGTAR010000002.1"/>
</dbReference>
<proteinExistence type="predicted"/>
<reference evidence="1" key="1">
    <citation type="journal article" date="2018" name="Int. J. Syst. Evol. Microbiol.">
        <title>Carboxylicivirga sediminis sp. nov., isolated from coastal sediment.</title>
        <authorList>
            <person name="Wang F.Q."/>
            <person name="Ren L.H."/>
            <person name="Zou R.J."/>
            <person name="Sun Y.Z."/>
            <person name="Liu X.J."/>
            <person name="Jiang F."/>
            <person name="Liu L.J."/>
        </authorList>
    </citation>
    <scope>NUCLEOTIDE SEQUENCE</scope>
    <source>
        <strain evidence="1">JR1</strain>
    </source>
</reference>
<dbReference type="Proteomes" id="UP000679220">
    <property type="component" value="Unassembled WGS sequence"/>
</dbReference>
<evidence type="ECO:0000313" key="2">
    <source>
        <dbReference type="Proteomes" id="UP000679220"/>
    </source>
</evidence>
<evidence type="ECO:0000313" key="1">
    <source>
        <dbReference type="EMBL" id="MBR8534355.1"/>
    </source>
</evidence>
<gene>
    <name evidence="1" type="ORF">KDU71_02200</name>
</gene>
<organism evidence="1 2">
    <name type="scientific">Carboxylicivirga sediminis</name>
    <dbReference type="NCBI Taxonomy" id="2006564"/>
    <lineage>
        <taxon>Bacteria</taxon>
        <taxon>Pseudomonadati</taxon>
        <taxon>Bacteroidota</taxon>
        <taxon>Bacteroidia</taxon>
        <taxon>Marinilabiliales</taxon>
        <taxon>Marinilabiliaceae</taxon>
        <taxon>Carboxylicivirga</taxon>
    </lineage>
</organism>
<sequence>MTTLLVILFALLGFGLWFWKKGLALLAEKNASKELEKILFPKGASEKEATLVSLQKITKDKYNNDLLLDYFLKIKGLQVINMYDPVNFWTRRFLMSPTKVKLNYFEQVKFYESFLNYPQSSARIISTASKEYITSESNGGFYKKQQLA</sequence>